<name>A0A0B6YLX3_9EUPU</name>
<dbReference type="AlphaFoldDB" id="A0A0B6YLX3"/>
<reference evidence="1" key="1">
    <citation type="submission" date="2014-12" db="EMBL/GenBank/DDBJ databases">
        <title>Insight into the proteome of Arion vulgaris.</title>
        <authorList>
            <person name="Aradska J."/>
            <person name="Bulat T."/>
            <person name="Smidak R."/>
            <person name="Sarate P."/>
            <person name="Gangsoo J."/>
            <person name="Sialana F."/>
            <person name="Bilban M."/>
            <person name="Lubec G."/>
        </authorList>
    </citation>
    <scope>NUCLEOTIDE SEQUENCE</scope>
    <source>
        <tissue evidence="1">Skin</tissue>
    </source>
</reference>
<organism evidence="1">
    <name type="scientific">Arion vulgaris</name>
    <dbReference type="NCBI Taxonomy" id="1028688"/>
    <lineage>
        <taxon>Eukaryota</taxon>
        <taxon>Metazoa</taxon>
        <taxon>Spiralia</taxon>
        <taxon>Lophotrochozoa</taxon>
        <taxon>Mollusca</taxon>
        <taxon>Gastropoda</taxon>
        <taxon>Heterobranchia</taxon>
        <taxon>Euthyneura</taxon>
        <taxon>Panpulmonata</taxon>
        <taxon>Eupulmonata</taxon>
        <taxon>Stylommatophora</taxon>
        <taxon>Helicina</taxon>
        <taxon>Arionoidea</taxon>
        <taxon>Arionidae</taxon>
        <taxon>Arion</taxon>
    </lineage>
</organism>
<proteinExistence type="predicted"/>
<accession>A0A0B6YLX3</accession>
<feature type="non-terminal residue" evidence="1">
    <location>
        <position position="1"/>
    </location>
</feature>
<gene>
    <name evidence="1" type="primary">ORF28504</name>
</gene>
<sequence>KIENESVASVTEVKTKKDFDGKAVSCLRSDFHKSDSCTDQNVTDKDVHFIHKLTHINNADCDLESNIGDVGADKLNVFKKTNVDVGYSPLVDLNVNKESRSQQEISTVNVDVSFG</sequence>
<protein>
    <submittedName>
        <fullName evidence="1">Uncharacterized protein</fullName>
    </submittedName>
</protein>
<evidence type="ECO:0000313" key="1">
    <source>
        <dbReference type="EMBL" id="CEK56786.1"/>
    </source>
</evidence>
<dbReference type="EMBL" id="HACG01009921">
    <property type="protein sequence ID" value="CEK56786.1"/>
    <property type="molecule type" value="Transcribed_RNA"/>
</dbReference>
<feature type="non-terminal residue" evidence="1">
    <location>
        <position position="115"/>
    </location>
</feature>